<evidence type="ECO:0000256" key="1">
    <source>
        <dbReference type="SAM" id="Phobius"/>
    </source>
</evidence>
<name>A0A0A9FAF8_ARUDO</name>
<keyword evidence="1" id="KW-0472">Membrane</keyword>
<feature type="transmembrane region" description="Helical" evidence="1">
    <location>
        <begin position="30"/>
        <end position="51"/>
    </location>
</feature>
<reference evidence="2" key="1">
    <citation type="submission" date="2014-09" db="EMBL/GenBank/DDBJ databases">
        <authorList>
            <person name="Magalhaes I.L.F."/>
            <person name="Oliveira U."/>
            <person name="Santos F.R."/>
            <person name="Vidigal T.H.D.A."/>
            <person name="Brescovit A.D."/>
            <person name="Santos A.J."/>
        </authorList>
    </citation>
    <scope>NUCLEOTIDE SEQUENCE</scope>
    <source>
        <tissue evidence="2">Shoot tissue taken approximately 20 cm above the soil surface</tissue>
    </source>
</reference>
<dbReference type="EMBL" id="GBRH01189712">
    <property type="protein sequence ID" value="JAE08184.1"/>
    <property type="molecule type" value="Transcribed_RNA"/>
</dbReference>
<organism evidence="2">
    <name type="scientific">Arundo donax</name>
    <name type="common">Giant reed</name>
    <name type="synonym">Donax arundinaceus</name>
    <dbReference type="NCBI Taxonomy" id="35708"/>
    <lineage>
        <taxon>Eukaryota</taxon>
        <taxon>Viridiplantae</taxon>
        <taxon>Streptophyta</taxon>
        <taxon>Embryophyta</taxon>
        <taxon>Tracheophyta</taxon>
        <taxon>Spermatophyta</taxon>
        <taxon>Magnoliopsida</taxon>
        <taxon>Liliopsida</taxon>
        <taxon>Poales</taxon>
        <taxon>Poaceae</taxon>
        <taxon>PACMAD clade</taxon>
        <taxon>Arundinoideae</taxon>
        <taxon>Arundineae</taxon>
        <taxon>Arundo</taxon>
    </lineage>
</organism>
<accession>A0A0A9FAF8</accession>
<dbReference type="AlphaFoldDB" id="A0A0A9FAF8"/>
<proteinExistence type="predicted"/>
<reference evidence="2" key="2">
    <citation type="journal article" date="2015" name="Data Brief">
        <title>Shoot transcriptome of the giant reed, Arundo donax.</title>
        <authorList>
            <person name="Barrero R.A."/>
            <person name="Guerrero F.D."/>
            <person name="Moolhuijzen P."/>
            <person name="Goolsby J.A."/>
            <person name="Tidwell J."/>
            <person name="Bellgard S.E."/>
            <person name="Bellgard M.I."/>
        </authorList>
    </citation>
    <scope>NUCLEOTIDE SEQUENCE</scope>
    <source>
        <tissue evidence="2">Shoot tissue taken approximately 20 cm above the soil surface</tissue>
    </source>
</reference>
<keyword evidence="1" id="KW-1133">Transmembrane helix</keyword>
<keyword evidence="1" id="KW-0812">Transmembrane</keyword>
<evidence type="ECO:0000313" key="2">
    <source>
        <dbReference type="EMBL" id="JAE08184.1"/>
    </source>
</evidence>
<protein>
    <submittedName>
        <fullName evidence="2">Uncharacterized protein</fullName>
    </submittedName>
</protein>
<feature type="transmembrane region" description="Helical" evidence="1">
    <location>
        <begin position="6"/>
        <end position="23"/>
    </location>
</feature>
<sequence>MVNSTVQFEFLLVTQVMSLLYCYSNNLTCTFIVCYICAMLCCRTFAVLVYYPLL</sequence>